<accession>Q9YVM1</accession>
<dbReference type="RefSeq" id="NP_048292.1">
    <property type="nucleotide sequence ID" value="NC_001993.1"/>
</dbReference>
<organism evidence="1 2">
    <name type="scientific">Melanoplus sanguinipes entomopoxvirus</name>
    <name type="common">MsEPV</name>
    <dbReference type="NCBI Taxonomy" id="83191"/>
    <lineage>
        <taxon>Viruses</taxon>
        <taxon>Varidnaviria</taxon>
        <taxon>Bamfordvirae</taxon>
        <taxon>Nucleocytoviricota</taxon>
        <taxon>Pokkesviricetes</taxon>
        <taxon>Chitovirales</taxon>
        <taxon>Poxviridae</taxon>
        <taxon>Entomopoxvirinae</taxon>
        <taxon>Deltaentomopoxvirus</taxon>
        <taxon>Deltaentomopoxvirus msanguinipes</taxon>
    </lineage>
</organism>
<sequence length="490" mass="58034">MNFFYEIILFIISIIIKMNLTNACNDIINYLNNIDSRLLKIFIKNKTFISGSFVSYMIAINKLKKNDDIDLYCSDPDQLIKDFDDLNIHSLVNRFNNTINYFIKYNTELIKFQIIYAKISSLKFIDNYDISLTKVAYVTHENYIYLSEEFKNDYNKKEFHASDIISNYRYNKYESFARLNYNSQIKKIKFDYDYKIDYYNYINKCNTIVGITGIPFTYSMELLDDSIKCNAMKGCILSDCKNKSIKYICKNCIEKLKFNIVLDNEFYNKHFIVFGAATRFGNLIFEYLSSNVNNCIGTSYWYESESKNIIKYNLEHEPSYDILEKILASDIVILSATKLGNTNEIYYYKNIVDHGIDKNLLMDRFNCNVIGYLNLLYSYMKFKIDKKSNKKQIFVYIDNYMSEFNDNTSHPEFNIVKVAQKRVIYQFEKPFNKLNINILIYNIGNKYMPKKLNVYILMKILNDIIKKNEKIDNILDTSAIQYIIKNGIKK</sequence>
<reference evidence="1 2" key="1">
    <citation type="journal article" date="1999" name="J. Virol.">
        <title>The genome of Melanoplus sanguinipes entomopoxvirus.</title>
        <authorList>
            <person name="Afonso C.L."/>
            <person name="Tulman E.R."/>
            <person name="Lu Z."/>
            <person name="Oma E."/>
            <person name="Kutish G.F."/>
            <person name="Rock D.L."/>
        </authorList>
    </citation>
    <scope>NUCLEOTIDE SEQUENCE [LARGE SCALE GENOMIC DNA]</scope>
    <source>
        <strain evidence="1">Tucson</strain>
    </source>
</reference>
<proteinExistence type="predicted"/>
<evidence type="ECO:0000313" key="1">
    <source>
        <dbReference type="EMBL" id="AAC97706.1"/>
    </source>
</evidence>
<dbReference type="GeneID" id="1449969"/>
<evidence type="ECO:0000313" key="2">
    <source>
        <dbReference type="Proteomes" id="UP000172353"/>
    </source>
</evidence>
<gene>
    <name evidence="1" type="primary">MSV221</name>
</gene>
<dbReference type="EMBL" id="AF063866">
    <property type="protein sequence ID" value="AAC97706.1"/>
    <property type="molecule type" value="Genomic_DNA"/>
</dbReference>
<dbReference type="KEGG" id="vg:1449969"/>
<keyword evidence="2" id="KW-1185">Reference proteome</keyword>
<protein>
    <submittedName>
        <fullName evidence="1">Uncharacterized protein</fullName>
    </submittedName>
</protein>
<organismHost>
    <name type="scientific">Melanoplus sanguinipes</name>
    <name type="common">Migratory grasshopper</name>
    <dbReference type="NCBI Taxonomy" id="65742"/>
</organismHost>
<dbReference type="PIR" id="T28382">
    <property type="entry name" value="T28382"/>
</dbReference>
<dbReference type="Proteomes" id="UP000172353">
    <property type="component" value="Segment"/>
</dbReference>
<name>Q9YVM1_MSEPV</name>